<dbReference type="Gene3D" id="3.30.460.40">
    <property type="match status" value="1"/>
</dbReference>
<dbReference type="EMBL" id="LNQE01000975">
    <property type="protein sequence ID" value="KUG22306.1"/>
    <property type="molecule type" value="Genomic_DNA"/>
</dbReference>
<dbReference type="Pfam" id="PF19502">
    <property type="entry name" value="DUF6036"/>
    <property type="match status" value="1"/>
</dbReference>
<protein>
    <recommendedName>
        <fullName evidence="1">DUF6036 domain-containing protein</fullName>
    </recommendedName>
</protein>
<name>A0A0W8FNK9_9ZZZZ</name>
<evidence type="ECO:0000259" key="1">
    <source>
        <dbReference type="Pfam" id="PF19502"/>
    </source>
</evidence>
<comment type="caution">
    <text evidence="2">The sequence shown here is derived from an EMBL/GenBank/DDBJ whole genome shotgun (WGS) entry which is preliminary data.</text>
</comment>
<accession>A0A0W8FNK9</accession>
<organism evidence="2">
    <name type="scientific">hydrocarbon metagenome</name>
    <dbReference type="NCBI Taxonomy" id="938273"/>
    <lineage>
        <taxon>unclassified sequences</taxon>
        <taxon>metagenomes</taxon>
        <taxon>ecological metagenomes</taxon>
    </lineage>
</organism>
<gene>
    <name evidence="2" type="ORF">ASZ90_007940</name>
</gene>
<dbReference type="InterPro" id="IPR043519">
    <property type="entry name" value="NT_sf"/>
</dbReference>
<evidence type="ECO:0000313" key="2">
    <source>
        <dbReference type="EMBL" id="KUG22306.1"/>
    </source>
</evidence>
<proteinExistence type="predicted"/>
<sequence length="186" mass="21009">MFEKIISSISAGLESSNIPYMLIGGQAVLLYGEPRLTRDIDITLGVDIDKLGSIIALANNLELKILPEKIEEFVSKTMVLPVINEETGIRIDFIFSFSSYECQAIARAKKVRLLDKDVFFASPEDLIIHKIVAGRARDIEDVRSIILKITNLDLAYIRQWLNDFSSASGEDDIKERFEKIMETLQL</sequence>
<reference evidence="2" key="1">
    <citation type="journal article" date="2015" name="Proc. Natl. Acad. Sci. U.S.A.">
        <title>Networks of energetic and metabolic interactions define dynamics in microbial communities.</title>
        <authorList>
            <person name="Embree M."/>
            <person name="Liu J.K."/>
            <person name="Al-Bassam M.M."/>
            <person name="Zengler K."/>
        </authorList>
    </citation>
    <scope>NUCLEOTIDE SEQUENCE</scope>
</reference>
<dbReference type="SUPFAM" id="SSF81301">
    <property type="entry name" value="Nucleotidyltransferase"/>
    <property type="match status" value="1"/>
</dbReference>
<feature type="domain" description="DUF6036" evidence="1">
    <location>
        <begin position="17"/>
        <end position="166"/>
    </location>
</feature>
<dbReference type="AlphaFoldDB" id="A0A0W8FNK9"/>
<dbReference type="InterPro" id="IPR045792">
    <property type="entry name" value="DUF6036"/>
</dbReference>